<comment type="similarity">
    <text evidence="8">In the C-terminal section; belongs to the anthranilate phosphoribosyltransferase family.</text>
</comment>
<keyword evidence="9" id="KW-0460">Magnesium</keyword>
<feature type="binding site" evidence="9">
    <location>
        <position position="94"/>
    </location>
    <ligand>
        <name>Mg(2+)</name>
        <dbReference type="ChEBI" id="CHEBI:18420"/>
        <label>1</label>
    </ligand>
</feature>
<dbReference type="Gene3D" id="3.40.1030.10">
    <property type="entry name" value="Nucleoside phosphorylase/phosphoribosyltransferase catalytic domain"/>
    <property type="match status" value="1"/>
</dbReference>
<feature type="domain" description="Glycosyl transferase family 3" evidence="10">
    <location>
        <begin position="76"/>
        <end position="325"/>
    </location>
</feature>
<feature type="binding site" evidence="9">
    <location>
        <begin position="92"/>
        <end position="95"/>
    </location>
    <ligand>
        <name>5-phospho-alpha-D-ribose 1-diphosphate</name>
        <dbReference type="ChEBI" id="CHEBI:58017"/>
    </ligand>
</feature>
<comment type="similarity">
    <text evidence="9">Belongs to the anthranilate phosphoribosyltransferase family.</text>
</comment>
<evidence type="ECO:0000313" key="13">
    <source>
        <dbReference type="Proteomes" id="UP000231658"/>
    </source>
</evidence>
<dbReference type="Pfam" id="PF02885">
    <property type="entry name" value="Glycos_trans_3N"/>
    <property type="match status" value="1"/>
</dbReference>
<evidence type="ECO:0000256" key="1">
    <source>
        <dbReference type="ARBA" id="ARBA00004907"/>
    </source>
</evidence>
<dbReference type="PANTHER" id="PTHR43285:SF2">
    <property type="entry name" value="ANTHRANILATE PHOSPHORIBOSYLTRANSFERASE"/>
    <property type="match status" value="1"/>
</dbReference>
<feature type="binding site" evidence="9">
    <location>
        <position position="82"/>
    </location>
    <ligand>
        <name>anthranilate</name>
        <dbReference type="ChEBI" id="CHEBI:16567"/>
        <label>1</label>
    </ligand>
</feature>
<feature type="binding site" evidence="9">
    <location>
        <position position="122"/>
    </location>
    <ligand>
        <name>5-phospho-alpha-D-ribose 1-diphosphate</name>
        <dbReference type="ChEBI" id="CHEBI:58017"/>
    </ligand>
</feature>
<dbReference type="Pfam" id="PF00591">
    <property type="entry name" value="Glycos_transf_3"/>
    <property type="match status" value="1"/>
</dbReference>
<keyword evidence="3 9" id="KW-0328">Glycosyltransferase</keyword>
<dbReference type="GO" id="GO:0004048">
    <property type="term" value="F:anthranilate phosphoribosyltransferase activity"/>
    <property type="evidence" value="ECO:0007669"/>
    <property type="project" value="UniProtKB-UniRule"/>
</dbReference>
<dbReference type="RefSeq" id="WP_069185765.1">
    <property type="nucleotide sequence ID" value="NZ_FLYE01000001.1"/>
</dbReference>
<feature type="binding site" evidence="9">
    <location>
        <position position="228"/>
    </location>
    <ligand>
        <name>Mg(2+)</name>
        <dbReference type="ChEBI" id="CHEBI:18420"/>
        <label>2</label>
    </ligand>
</feature>
<evidence type="ECO:0000256" key="7">
    <source>
        <dbReference type="ARBA" id="ARBA00052328"/>
    </source>
</evidence>
<dbReference type="InterPro" id="IPR005940">
    <property type="entry name" value="Anthranilate_Pribosyl_Tfrase"/>
</dbReference>
<reference evidence="12 13" key="1">
    <citation type="submission" date="2016-07" db="EMBL/GenBank/DDBJ databases">
        <authorList>
            <person name="Lefevre C.T."/>
        </authorList>
    </citation>
    <scope>NUCLEOTIDE SEQUENCE [LARGE SCALE GENOMIC DNA]</scope>
    <source>
        <strain evidence="12">PR1</strain>
    </source>
</reference>
<dbReference type="FunFam" id="3.40.1030.10:FF:000002">
    <property type="entry name" value="Anthranilate phosphoribosyltransferase"/>
    <property type="match status" value="1"/>
</dbReference>
<gene>
    <name evidence="9 12" type="primary">trpD</name>
    <name evidence="12" type="ORF">MTBPR1_10293</name>
</gene>
<dbReference type="InterPro" id="IPR017459">
    <property type="entry name" value="Glycosyl_Trfase_fam3_N_dom"/>
</dbReference>
<keyword evidence="9" id="KW-0479">Metal-binding</keyword>
<dbReference type="SUPFAM" id="SSF52418">
    <property type="entry name" value="Nucleoside phosphorylase/phosphoribosyltransferase catalytic domain"/>
    <property type="match status" value="1"/>
</dbReference>
<dbReference type="AlphaFoldDB" id="A0A1C3RCP3"/>
<dbReference type="GO" id="GO:0005829">
    <property type="term" value="C:cytosol"/>
    <property type="evidence" value="ECO:0007669"/>
    <property type="project" value="TreeGrafter"/>
</dbReference>
<proteinExistence type="inferred from homology"/>
<dbReference type="SUPFAM" id="SSF47648">
    <property type="entry name" value="Nucleoside phosphorylase/phosphoribosyltransferase N-terminal domain"/>
    <property type="match status" value="1"/>
</dbReference>
<dbReference type="Gene3D" id="1.20.970.10">
    <property type="entry name" value="Transferase, Pyrimidine Nucleoside Phosphorylase, Chain C"/>
    <property type="match status" value="1"/>
</dbReference>
<comment type="pathway">
    <text evidence="1 9">Amino-acid biosynthesis; L-tryptophan biosynthesis; L-tryptophan from chorismate: step 2/5.</text>
</comment>
<evidence type="ECO:0000313" key="12">
    <source>
        <dbReference type="EMBL" id="SCA55046.1"/>
    </source>
</evidence>
<evidence type="ECO:0000259" key="11">
    <source>
        <dbReference type="Pfam" id="PF02885"/>
    </source>
</evidence>
<dbReference type="UniPathway" id="UPA00035">
    <property type="reaction ID" value="UER00041"/>
</dbReference>
<keyword evidence="2 9" id="KW-0028">Amino-acid biosynthesis</keyword>
<dbReference type="NCBIfam" id="TIGR01245">
    <property type="entry name" value="trpD"/>
    <property type="match status" value="1"/>
</dbReference>
<feature type="binding site" evidence="9">
    <location>
        <position position="82"/>
    </location>
    <ligand>
        <name>5-phospho-alpha-D-ribose 1-diphosphate</name>
        <dbReference type="ChEBI" id="CHEBI:58017"/>
    </ligand>
</feature>
<sequence>MSDAMKPTIAKVADGQALSQDEAKAAFDLIMTGEATQAQIGAFLMALRVRGETVDEITAAATTMREQMNKVSAPADAIDIVGTGGDAKGTLNISTATALVVAGCGLFVAKHGNKALSSKSGAADVLSCLGVNMQAEIPVVEKAIAQAGIGFMMAPLYHSAMRFVGGPRVEMGTRTVFNLLGPISNPAGVKRQMTGVFAKEWVRPLAEVLGRLGSEKVWVVHGSDGMDELTTTGSSFVAEYANGTVREFEINPADYGITLAQEDDLKGGDGEYNAAAIHRLLDGEKGAYRDVVLLNAAASLMVADKVESIEAGMELAAQSIDSGKAKDVLQKLVTITNEG</sequence>
<feature type="binding site" evidence="9">
    <location>
        <position position="228"/>
    </location>
    <ligand>
        <name>Mg(2+)</name>
        <dbReference type="ChEBI" id="CHEBI:18420"/>
        <label>1</label>
    </ligand>
</feature>
<evidence type="ECO:0000256" key="6">
    <source>
        <dbReference type="ARBA" id="ARBA00023141"/>
    </source>
</evidence>
<feature type="binding site" evidence="9">
    <location>
        <begin position="85"/>
        <end position="86"/>
    </location>
    <ligand>
        <name>5-phospho-alpha-D-ribose 1-diphosphate</name>
        <dbReference type="ChEBI" id="CHEBI:58017"/>
    </ligand>
</feature>
<dbReference type="OrthoDB" id="9806430at2"/>
<comment type="cofactor">
    <cofactor evidence="9">
        <name>Mg(2+)</name>
        <dbReference type="ChEBI" id="CHEBI:18420"/>
    </cofactor>
    <text evidence="9">Binds 2 magnesium ions per monomer.</text>
</comment>
<keyword evidence="13" id="KW-1185">Reference proteome</keyword>
<name>A0A1C3RCP3_9PROT</name>
<protein>
    <recommendedName>
        <fullName evidence="9">Anthranilate phosphoribosyltransferase</fullName>
        <ecNumber evidence="9">2.4.2.18</ecNumber>
    </recommendedName>
</protein>
<keyword evidence="6 9" id="KW-0057">Aromatic amino acid biosynthesis</keyword>
<accession>A0A1C3RCP3</accession>
<evidence type="ECO:0000256" key="9">
    <source>
        <dbReference type="HAMAP-Rule" id="MF_00211"/>
    </source>
</evidence>
<dbReference type="Proteomes" id="UP000231658">
    <property type="component" value="Unassembled WGS sequence"/>
</dbReference>
<dbReference type="InterPro" id="IPR036320">
    <property type="entry name" value="Glycosyl_Trfase_fam3_N_dom_sf"/>
</dbReference>
<evidence type="ECO:0000256" key="4">
    <source>
        <dbReference type="ARBA" id="ARBA00022679"/>
    </source>
</evidence>
<evidence type="ECO:0000256" key="8">
    <source>
        <dbReference type="ARBA" id="ARBA00061188"/>
    </source>
</evidence>
<comment type="subunit">
    <text evidence="9">Homodimer.</text>
</comment>
<feature type="binding site" evidence="9">
    <location>
        <position position="168"/>
    </location>
    <ligand>
        <name>anthranilate</name>
        <dbReference type="ChEBI" id="CHEBI:16567"/>
        <label>2</label>
    </ligand>
</feature>
<evidence type="ECO:0000256" key="5">
    <source>
        <dbReference type="ARBA" id="ARBA00022822"/>
    </source>
</evidence>
<comment type="function">
    <text evidence="9">Catalyzes the transfer of the phosphoribosyl group of 5-phosphorylribose-1-pyrophosphate (PRPP) to anthranilate to yield N-(5'-phosphoribosyl)-anthranilate (PRA).</text>
</comment>
<feature type="domain" description="Glycosyl transferase family 3 N-terminal" evidence="11">
    <location>
        <begin position="7"/>
        <end position="67"/>
    </location>
</feature>
<dbReference type="InterPro" id="IPR000312">
    <property type="entry name" value="Glycosyl_Trfase_fam3"/>
</dbReference>
<comment type="catalytic activity">
    <reaction evidence="7 9">
        <text>N-(5-phospho-beta-D-ribosyl)anthranilate + diphosphate = 5-phospho-alpha-D-ribose 1-diphosphate + anthranilate</text>
        <dbReference type="Rhea" id="RHEA:11768"/>
        <dbReference type="ChEBI" id="CHEBI:16567"/>
        <dbReference type="ChEBI" id="CHEBI:18277"/>
        <dbReference type="ChEBI" id="CHEBI:33019"/>
        <dbReference type="ChEBI" id="CHEBI:58017"/>
        <dbReference type="EC" id="2.4.2.18"/>
    </reaction>
</comment>
<keyword evidence="5 9" id="KW-0822">Tryptophan biosynthesis</keyword>
<feature type="binding site" evidence="9">
    <location>
        <begin position="110"/>
        <end position="118"/>
    </location>
    <ligand>
        <name>5-phospho-alpha-D-ribose 1-diphosphate</name>
        <dbReference type="ChEBI" id="CHEBI:58017"/>
    </ligand>
</feature>
<feature type="binding site" evidence="9">
    <location>
        <position position="227"/>
    </location>
    <ligand>
        <name>Mg(2+)</name>
        <dbReference type="ChEBI" id="CHEBI:18420"/>
        <label>2</label>
    </ligand>
</feature>
<evidence type="ECO:0000259" key="10">
    <source>
        <dbReference type="Pfam" id="PF00591"/>
    </source>
</evidence>
<dbReference type="PANTHER" id="PTHR43285">
    <property type="entry name" value="ANTHRANILATE PHOSPHORIBOSYLTRANSFERASE"/>
    <property type="match status" value="1"/>
</dbReference>
<evidence type="ECO:0000256" key="3">
    <source>
        <dbReference type="ARBA" id="ARBA00022676"/>
    </source>
</evidence>
<dbReference type="EMBL" id="FLYE01000001">
    <property type="protein sequence ID" value="SCA55046.1"/>
    <property type="molecule type" value="Genomic_DNA"/>
</dbReference>
<dbReference type="STRING" id="1867952.MTBPR1_10293"/>
<organism evidence="12 13">
    <name type="scientific">Candidatus Terasakiella magnetica</name>
    <dbReference type="NCBI Taxonomy" id="1867952"/>
    <lineage>
        <taxon>Bacteria</taxon>
        <taxon>Pseudomonadati</taxon>
        <taxon>Pseudomonadota</taxon>
        <taxon>Alphaproteobacteria</taxon>
        <taxon>Rhodospirillales</taxon>
        <taxon>Terasakiellaceae</taxon>
        <taxon>Terasakiella</taxon>
    </lineage>
</organism>
<keyword evidence="4 9" id="KW-0808">Transferase</keyword>
<dbReference type="GO" id="GO:0000287">
    <property type="term" value="F:magnesium ion binding"/>
    <property type="evidence" value="ECO:0007669"/>
    <property type="project" value="UniProtKB-UniRule"/>
</dbReference>
<dbReference type="GO" id="GO:0000162">
    <property type="term" value="P:L-tryptophan biosynthetic process"/>
    <property type="evidence" value="ECO:0007669"/>
    <property type="project" value="UniProtKB-UniRule"/>
</dbReference>
<dbReference type="HAMAP" id="MF_00211">
    <property type="entry name" value="TrpD"/>
    <property type="match status" value="1"/>
</dbReference>
<evidence type="ECO:0000256" key="2">
    <source>
        <dbReference type="ARBA" id="ARBA00022605"/>
    </source>
</evidence>
<comment type="caution">
    <text evidence="9">Lacks conserved residue(s) required for the propagation of feature annotation.</text>
</comment>
<dbReference type="InterPro" id="IPR035902">
    <property type="entry name" value="Nuc_phospho_transferase"/>
</dbReference>
<dbReference type="EC" id="2.4.2.18" evidence="9"/>
<feature type="binding site" evidence="9">
    <location>
        <position position="113"/>
    </location>
    <ligand>
        <name>anthranilate</name>
        <dbReference type="ChEBI" id="CHEBI:16567"/>
        <label>1</label>
    </ligand>
</feature>
<feature type="binding site" evidence="9">
    <location>
        <position position="90"/>
    </location>
    <ligand>
        <name>5-phospho-alpha-D-ribose 1-diphosphate</name>
        <dbReference type="ChEBI" id="CHEBI:58017"/>
    </ligand>
</feature>